<feature type="transmembrane region" description="Helical" evidence="13">
    <location>
        <begin position="109"/>
        <end position="131"/>
    </location>
</feature>
<dbReference type="CDD" id="cd03499">
    <property type="entry name" value="SQR_TypeC_SdhC"/>
    <property type="match status" value="1"/>
</dbReference>
<dbReference type="PIRSF" id="PIRSF000178">
    <property type="entry name" value="SDH_cyt_b560"/>
    <property type="match status" value="1"/>
</dbReference>
<dbReference type="EMBL" id="AWXZ01000015">
    <property type="protein sequence ID" value="ESR26476.1"/>
    <property type="molecule type" value="Genomic_DNA"/>
</dbReference>
<dbReference type="OrthoDB" id="9799441at2"/>
<evidence type="ECO:0000313" key="14">
    <source>
        <dbReference type="EMBL" id="ESR26476.1"/>
    </source>
</evidence>
<dbReference type="PATRIC" id="fig|631454.5.peg.963"/>
<evidence type="ECO:0000256" key="5">
    <source>
        <dbReference type="ARBA" id="ARBA00022617"/>
    </source>
</evidence>
<evidence type="ECO:0000256" key="12">
    <source>
        <dbReference type="PIRSR" id="PIRSR000178-1"/>
    </source>
</evidence>
<dbReference type="InterPro" id="IPR014314">
    <property type="entry name" value="Succ_DH_cytb556"/>
</dbReference>
<evidence type="ECO:0000256" key="10">
    <source>
        <dbReference type="ARBA" id="ARBA00023136"/>
    </source>
</evidence>
<comment type="caution">
    <text evidence="14">The sequence shown here is derived from an EMBL/GenBank/DDBJ whole genome shotgun (WGS) entry which is preliminary data.</text>
</comment>
<dbReference type="InterPro" id="IPR034804">
    <property type="entry name" value="SQR/QFR_C/D"/>
</dbReference>
<dbReference type="eggNOG" id="COG2009">
    <property type="taxonomic scope" value="Bacteria"/>
</dbReference>
<keyword evidence="7 12" id="KW-0479">Metal-binding</keyword>
<dbReference type="GO" id="GO:0009055">
    <property type="term" value="F:electron transfer activity"/>
    <property type="evidence" value="ECO:0007669"/>
    <property type="project" value="InterPro"/>
</dbReference>
<evidence type="ECO:0000256" key="4">
    <source>
        <dbReference type="ARBA" id="ARBA00020076"/>
    </source>
</evidence>
<dbReference type="Proteomes" id="UP000017819">
    <property type="component" value="Unassembled WGS sequence"/>
</dbReference>
<comment type="subunit">
    <text evidence="11">Part of an enzyme complex containing four subunits: a flavoprotein, an iron-sulfur protein, plus two membrane-anchoring proteins, SdhC and SdhD. The complex can form homotrimers.</text>
</comment>
<keyword evidence="5 12" id="KW-0349">Heme</keyword>
<dbReference type="SUPFAM" id="SSF81343">
    <property type="entry name" value="Fumarate reductase respiratory complex transmembrane subunits"/>
    <property type="match status" value="1"/>
</dbReference>
<dbReference type="PANTHER" id="PTHR10978:SF5">
    <property type="entry name" value="SUCCINATE DEHYDROGENASE CYTOCHROME B560 SUBUNIT, MITOCHONDRIAL"/>
    <property type="match status" value="1"/>
</dbReference>
<dbReference type="STRING" id="631454.N177_0976"/>
<name>V4RKA8_9HYPH</name>
<keyword evidence="10 13" id="KW-0472">Membrane</keyword>
<keyword evidence="9 12" id="KW-0408">Iron</keyword>
<sequence>MATPALEQKRPLSPHLSVFRPIITMVMSIVHRITGAALYFGTLLLVVWLVAAASGPEAFETVHGLYGSILGRIVLALYTWTLIHHMLGGIRHLIWDFQLAMDPPNASRLAWATIIGSVTLTILIWIAAYIVM</sequence>
<dbReference type="GO" id="GO:0046872">
    <property type="term" value="F:metal ion binding"/>
    <property type="evidence" value="ECO:0007669"/>
    <property type="project" value="UniProtKB-KW"/>
</dbReference>
<dbReference type="PROSITE" id="PS01000">
    <property type="entry name" value="SDH_CYT_1"/>
    <property type="match status" value="1"/>
</dbReference>
<dbReference type="AlphaFoldDB" id="V4RKA8"/>
<dbReference type="GO" id="GO:0006099">
    <property type="term" value="P:tricarboxylic acid cycle"/>
    <property type="evidence" value="ECO:0007669"/>
    <property type="project" value="InterPro"/>
</dbReference>
<feature type="transmembrane region" description="Helical" evidence="13">
    <location>
        <begin position="65"/>
        <end position="88"/>
    </location>
</feature>
<keyword evidence="8 13" id="KW-1133">Transmembrane helix</keyword>
<evidence type="ECO:0000256" key="9">
    <source>
        <dbReference type="ARBA" id="ARBA00023004"/>
    </source>
</evidence>
<dbReference type="PANTHER" id="PTHR10978">
    <property type="entry name" value="SUCCINATE DEHYDROGENASE CYTOCHROME B560 SUBUNIT"/>
    <property type="match status" value="1"/>
</dbReference>
<evidence type="ECO:0000256" key="1">
    <source>
        <dbReference type="ARBA" id="ARBA00004050"/>
    </source>
</evidence>
<keyword evidence="6 13" id="KW-0812">Transmembrane</keyword>
<evidence type="ECO:0000256" key="6">
    <source>
        <dbReference type="ARBA" id="ARBA00022692"/>
    </source>
</evidence>
<evidence type="ECO:0000256" key="13">
    <source>
        <dbReference type="SAM" id="Phobius"/>
    </source>
</evidence>
<comment type="function">
    <text evidence="1">Membrane-anchoring subunit of succinate dehydrogenase (SDH).</text>
</comment>
<dbReference type="GO" id="GO:0016020">
    <property type="term" value="C:membrane"/>
    <property type="evidence" value="ECO:0007669"/>
    <property type="project" value="UniProtKB-SubCell"/>
</dbReference>
<gene>
    <name evidence="14" type="ORF">N177_0976</name>
</gene>
<dbReference type="Gene3D" id="1.20.1300.10">
    <property type="entry name" value="Fumarate reductase/succinate dehydrogenase, transmembrane subunit"/>
    <property type="match status" value="1"/>
</dbReference>
<evidence type="ECO:0000256" key="2">
    <source>
        <dbReference type="ARBA" id="ARBA00004141"/>
    </source>
</evidence>
<keyword evidence="15" id="KW-1185">Reference proteome</keyword>
<feature type="transmembrane region" description="Helical" evidence="13">
    <location>
        <begin position="29"/>
        <end position="53"/>
    </location>
</feature>
<dbReference type="InterPro" id="IPR018495">
    <property type="entry name" value="Succ_DH_cyt_bsu_CS"/>
</dbReference>
<protein>
    <recommendedName>
        <fullName evidence="4">Succinate dehydrogenase cytochrome b556 subunit</fullName>
    </recommendedName>
</protein>
<dbReference type="InterPro" id="IPR000701">
    <property type="entry name" value="SuccDH_FuR_B_TM-su"/>
</dbReference>
<evidence type="ECO:0000256" key="3">
    <source>
        <dbReference type="ARBA" id="ARBA00007244"/>
    </source>
</evidence>
<evidence type="ECO:0000256" key="7">
    <source>
        <dbReference type="ARBA" id="ARBA00022723"/>
    </source>
</evidence>
<evidence type="ECO:0000256" key="8">
    <source>
        <dbReference type="ARBA" id="ARBA00022989"/>
    </source>
</evidence>
<comment type="similarity">
    <text evidence="3">Belongs to the cytochrome b560 family.</text>
</comment>
<evidence type="ECO:0000313" key="15">
    <source>
        <dbReference type="Proteomes" id="UP000017819"/>
    </source>
</evidence>
<dbReference type="NCBIfam" id="TIGR02970">
    <property type="entry name" value="succ_dehyd_cytB"/>
    <property type="match status" value="1"/>
</dbReference>
<comment type="subcellular location">
    <subcellularLocation>
        <location evidence="2">Membrane</location>
        <topology evidence="2">Multi-pass membrane protein</topology>
    </subcellularLocation>
</comment>
<comment type="cofactor">
    <cofactor evidence="12">
        <name>heme</name>
        <dbReference type="ChEBI" id="CHEBI:30413"/>
    </cofactor>
    <text evidence="12">The heme is bound between the two transmembrane subunits.</text>
</comment>
<organism evidence="14 15">
    <name type="scientific">Lutibaculum baratangense AMV1</name>
    <dbReference type="NCBI Taxonomy" id="631454"/>
    <lineage>
        <taxon>Bacteria</taxon>
        <taxon>Pseudomonadati</taxon>
        <taxon>Pseudomonadota</taxon>
        <taxon>Alphaproteobacteria</taxon>
        <taxon>Hyphomicrobiales</taxon>
        <taxon>Tepidamorphaceae</taxon>
        <taxon>Lutibaculum</taxon>
    </lineage>
</organism>
<dbReference type="Pfam" id="PF01127">
    <property type="entry name" value="Sdh_cyt"/>
    <property type="match status" value="1"/>
</dbReference>
<dbReference type="RefSeq" id="WP_023431122.1">
    <property type="nucleotide sequence ID" value="NZ_AWXZ01000015.1"/>
</dbReference>
<feature type="binding site" description="axial binding residue" evidence="12">
    <location>
        <position position="85"/>
    </location>
    <ligand>
        <name>heme</name>
        <dbReference type="ChEBI" id="CHEBI:30413"/>
        <note>ligand shared with second transmembrane subunit</note>
    </ligand>
    <ligandPart>
        <name>Fe</name>
        <dbReference type="ChEBI" id="CHEBI:18248"/>
    </ligandPart>
</feature>
<proteinExistence type="inferred from homology"/>
<evidence type="ECO:0000256" key="11">
    <source>
        <dbReference type="ARBA" id="ARBA00025912"/>
    </source>
</evidence>
<accession>V4RKA8</accession>
<reference evidence="14 15" key="1">
    <citation type="journal article" date="2014" name="Genome Announc.">
        <title>Draft Genome Sequence of Lutibaculum baratangense Strain AMV1T, Isolated from a Mud Volcano in Andamans, India.</title>
        <authorList>
            <person name="Singh A."/>
            <person name="Sreenivas A."/>
            <person name="Sathyanarayana Reddy G."/>
            <person name="Pinnaka A.K."/>
            <person name="Shivaji S."/>
        </authorList>
    </citation>
    <scope>NUCLEOTIDE SEQUENCE [LARGE SCALE GENOMIC DNA]</scope>
    <source>
        <strain evidence="14 15">AMV1</strain>
    </source>
</reference>